<keyword evidence="6" id="KW-0843">Virulence</keyword>
<dbReference type="SMART" id="SM00369">
    <property type="entry name" value="LRR_TYP"/>
    <property type="match status" value="4"/>
</dbReference>
<dbReference type="InterPro" id="IPR032675">
    <property type="entry name" value="LRR_dom_sf"/>
</dbReference>
<name>A0AAJ5WIF2_9PSED</name>
<dbReference type="GO" id="GO:0061630">
    <property type="term" value="F:ubiquitin protein ligase activity"/>
    <property type="evidence" value="ECO:0007669"/>
    <property type="project" value="UniProtKB-EC"/>
</dbReference>
<dbReference type="Pfam" id="PF14496">
    <property type="entry name" value="NEL"/>
    <property type="match status" value="1"/>
</dbReference>
<evidence type="ECO:0000256" key="4">
    <source>
        <dbReference type="ARBA" id="ARBA00022729"/>
    </source>
</evidence>
<reference evidence="9" key="1">
    <citation type="submission" date="2023-03" db="EMBL/GenBank/DDBJ databases">
        <title>Andean soil-derived lignocellulolytic bacterial consortium as a source of novel taxa and putative plastic-active enzymes.</title>
        <authorList>
            <person name="Diaz-Garcia L."/>
            <person name="Chuvochina M."/>
            <person name="Feuerriegel G."/>
            <person name="Bunk B."/>
            <person name="Sproer C."/>
            <person name="Streit W.R."/>
            <person name="Rodriguez L.M."/>
            <person name="Overmann J."/>
            <person name="Jimenez D.J."/>
        </authorList>
    </citation>
    <scope>NUCLEOTIDE SEQUENCE</scope>
    <source>
        <strain evidence="9">MAG 876</strain>
    </source>
</reference>
<dbReference type="EC" id="2.3.2.27" evidence="2"/>
<gene>
    <name evidence="9" type="ORF">P0Y58_20560</name>
</gene>
<sequence length="1606" mass="178251">MTHAHHSHLALVQRQIPRWLSQASPAQRAELAVLIRDSERQTQRVKQALALLQPVDTFCLPLLTEALAHWFPDTPVATLLKAQVVFDGAKPRRRLSVLEAALQNAEADIPVKVIRADFSSLELDAATLIQGIRNLDLGQRYRYHLGDIVDNDTFRDLLETQDRSALCAELAIARLRGHIDCHGAALAQAALDSRAQIITEKGGRNVLCQFVSLFGTPLNGPMVIQLEDPEAGQPCLLYLPGDPQGALRQHASLGSLKADLTDRLADHDFRTFFIRHVPLAQQAAFLQRLRETLYPHYPYADLQATTPVLDKGDRFSWIRRAFPGPRDIWQATRDKNVRLPLTLEPWPGNCFRARARTLVERKFLDAASVAVPVRQLDARTQLEHLESWLSAGLTVLNLAGFFVPGLAELMLVAGGAQIVDEFLEGVHAANEQDSDEAIAHLFSVVESLVQFAALGAVEGFNAPTGPLQDWHLVESEAGRRLWHGDLTPFHRAAPPQWAARPDGLHQAKGRTWLKLQDQHYPLENSVDGGRRLVASPGQRIQPALYGQQPGPWVFAHEQPLHWDRAQLLQRLAASATGRDRLALQRALQCSGYDEAIVRRVMVDRESAPALLLDTLESLDGKVPEPLLRATDGGPLARDFPSLSARAQGEILDQASPADVLQMQRTQRLPMRLAETARLYLREARISGALARFHQTNGPVADRDALVFAALEQLPGWTNEARIELRDGSVSGRLLHACGKESVTAKTVIRTGNGYEPRNEQGETLANRSDIFQAILNALPDSERTSLSLQIHEPDLLNAALFDKLASDRAATPGYLGMQPVRPFYRLPRRLPGGQIGYPLSGRGRGWLTADELFNQLFPSTEPDARLILRHRLLQEAGQQPFGTLLERLRGEYMQLDSSLQQWIHSPDLANGGTLVAQRSARTEAARRLRMAWRRESTNSASSIEHVILDLDGRNLGTLPTLSTPMPHVRQLSVTFLSESSHASLDSFLGRFSHLRTLDLEGNMLEHIPPSVGHMDQLQNLDLSGNGLDLSETATLDMLQGRSNLLRLDLGNALEALPVAALDRLANLPSLTSLIIDSNGLNLAAEHFQAMERWPSLTDLSMAGNDTTLTEQSRAALARLNRLHTLFMAENPLDLAPDVSGWHQLQALDLQQTGIGQWPTGLTELLNQRPLRLLSLDLSDNQLTDVPDLQGSAFAEAARPGEPRAFFDFDNNPFSEQAQLRLADAGLPAISVGDAEDPWYIDWPDELQEHQALTANEPSWQPLYLLFERLTRTADYLSQPTYLRARMQHVLRTLRTHSGAADSAGWGRAQLHDQVLEAINHATEGCVDQASLLFQQIETDVMLWDAVNTAAPNAHNDQVALHSATGLLRQQRLDERVGALYNARVSRRRALAEAPDAAARETAPPLHADDDLDDAALIEPNYLIDEIEMALHARMQLREVLGLPPQPQQILFEYLARLSPATVHRLGAAVRAEVGPAMFSQWACDQQFWKSWLRRLHADEFDALARDWEAASEYHSELTEATNNLGDYTGPSVPAAYIDALERELGHIEGLHWRRNRAVQRVDLVSGRYADESAIYQRASALLLSTRRAAEQALLRSLTQALANTLA</sequence>
<comment type="similarity">
    <text evidence="7">Belongs to the LRR-containing bacterial E3 ligase family.</text>
</comment>
<dbReference type="Pfam" id="PF00560">
    <property type="entry name" value="LRR_1"/>
    <property type="match status" value="1"/>
</dbReference>
<dbReference type="PANTHER" id="PTHR24373:SF275">
    <property type="entry name" value="TIR DOMAIN-CONTAINING PROTEIN"/>
    <property type="match status" value="1"/>
</dbReference>
<evidence type="ECO:0000256" key="1">
    <source>
        <dbReference type="ARBA" id="ARBA00000900"/>
    </source>
</evidence>
<dbReference type="InterPro" id="IPR046673">
    <property type="entry name" value="ToxA_N"/>
</dbReference>
<dbReference type="PANTHER" id="PTHR24373">
    <property type="entry name" value="SLIT RELATED LEUCINE-RICH REPEAT NEURONAL PROTEIN"/>
    <property type="match status" value="1"/>
</dbReference>
<evidence type="ECO:0000256" key="7">
    <source>
        <dbReference type="PROSITE-ProRule" id="PRU01398"/>
    </source>
</evidence>
<keyword evidence="3" id="KW-0433">Leucine-rich repeat</keyword>
<dbReference type="GO" id="GO:0016567">
    <property type="term" value="P:protein ubiquitination"/>
    <property type="evidence" value="ECO:0007669"/>
    <property type="project" value="InterPro"/>
</dbReference>
<dbReference type="InterPro" id="IPR029487">
    <property type="entry name" value="NEL_dom"/>
</dbReference>
<keyword evidence="7" id="KW-0833">Ubl conjugation pathway</keyword>
<evidence type="ECO:0000256" key="2">
    <source>
        <dbReference type="ARBA" id="ARBA00012483"/>
    </source>
</evidence>
<dbReference type="InterPro" id="IPR001611">
    <property type="entry name" value="Leu-rich_rpt"/>
</dbReference>
<evidence type="ECO:0000259" key="8">
    <source>
        <dbReference type="PROSITE" id="PS52053"/>
    </source>
</evidence>
<comment type="PTM">
    <text evidence="7">Ubiquitinated in the presence of host E1 ubiquitin-activating enzyme, E2 ubiquitin-conjugating enzyme and ubiquitin.</text>
</comment>
<dbReference type="Proteomes" id="UP001216329">
    <property type="component" value="Chromosome"/>
</dbReference>
<proteinExistence type="inferred from homology"/>
<keyword evidence="7" id="KW-0808">Transferase</keyword>
<dbReference type="InterPro" id="IPR003591">
    <property type="entry name" value="Leu-rich_rpt_typical-subtyp"/>
</dbReference>
<comment type="catalytic activity">
    <reaction evidence="1">
        <text>S-ubiquitinyl-[E2 ubiquitin-conjugating enzyme]-L-cysteine + [acceptor protein]-L-lysine = [E2 ubiquitin-conjugating enzyme]-L-cysteine + N(6)-ubiquitinyl-[acceptor protein]-L-lysine.</text>
        <dbReference type="EC" id="2.3.2.27"/>
    </reaction>
</comment>
<dbReference type="PROSITE" id="PS51450">
    <property type="entry name" value="LRR"/>
    <property type="match status" value="2"/>
</dbReference>
<keyword evidence="4" id="KW-0732">Signal</keyword>
<dbReference type="Gene3D" id="3.80.10.10">
    <property type="entry name" value="Ribonuclease Inhibitor"/>
    <property type="match status" value="2"/>
</dbReference>
<keyword evidence="7" id="KW-0964">Secreted</keyword>
<dbReference type="EMBL" id="CP119325">
    <property type="protein sequence ID" value="WEK29280.1"/>
    <property type="molecule type" value="Genomic_DNA"/>
</dbReference>
<evidence type="ECO:0000313" key="9">
    <source>
        <dbReference type="EMBL" id="WEK29280.1"/>
    </source>
</evidence>
<dbReference type="Gene3D" id="1.20.58.360">
    <property type="entry name" value="Shigella T3SS effector IpaH defines"/>
    <property type="match status" value="1"/>
</dbReference>
<evidence type="ECO:0000313" key="10">
    <source>
        <dbReference type="Proteomes" id="UP001216329"/>
    </source>
</evidence>
<dbReference type="SUPFAM" id="SSF52058">
    <property type="entry name" value="L domain-like"/>
    <property type="match status" value="1"/>
</dbReference>
<keyword evidence="7" id="KW-1035">Host cytoplasm</keyword>
<evidence type="ECO:0000256" key="6">
    <source>
        <dbReference type="ARBA" id="ARBA00023026"/>
    </source>
</evidence>
<evidence type="ECO:0000256" key="3">
    <source>
        <dbReference type="ARBA" id="ARBA00022614"/>
    </source>
</evidence>
<accession>A0AAJ5WIF2</accession>
<feature type="active site" description="Glycyl thioester intermediate" evidence="7">
    <location>
        <position position="1325"/>
    </location>
</feature>
<dbReference type="InterPro" id="IPR050328">
    <property type="entry name" value="Dev_Immune_Receptor"/>
</dbReference>
<dbReference type="GO" id="GO:0005576">
    <property type="term" value="C:extracellular region"/>
    <property type="evidence" value="ECO:0007669"/>
    <property type="project" value="UniProtKB-UniRule"/>
</dbReference>
<dbReference type="Pfam" id="PF20178">
    <property type="entry name" value="ToxA_N"/>
    <property type="match status" value="1"/>
</dbReference>
<feature type="domain" description="NEL" evidence="8">
    <location>
        <begin position="1230"/>
        <end position="1606"/>
    </location>
</feature>
<evidence type="ECO:0000256" key="5">
    <source>
        <dbReference type="ARBA" id="ARBA00022737"/>
    </source>
</evidence>
<keyword evidence="5" id="KW-0677">Repeat</keyword>
<organism evidence="9 10">
    <name type="scientific">Candidatus Pseudomonas phytovorans</name>
    <dbReference type="NCBI Taxonomy" id="3121377"/>
    <lineage>
        <taxon>Bacteria</taxon>
        <taxon>Pseudomonadati</taxon>
        <taxon>Pseudomonadota</taxon>
        <taxon>Gammaproteobacteria</taxon>
        <taxon>Pseudomonadales</taxon>
        <taxon>Pseudomonadaceae</taxon>
        <taxon>Pseudomonas</taxon>
    </lineage>
</organism>
<keyword evidence="7" id="KW-0832">Ubl conjugation</keyword>
<dbReference type="PROSITE" id="PS52053">
    <property type="entry name" value="NEL"/>
    <property type="match status" value="1"/>
</dbReference>
<protein>
    <recommendedName>
        <fullName evidence="2">RING-type E3 ubiquitin transferase</fullName>
        <ecNumber evidence="2">2.3.2.27</ecNumber>
    </recommendedName>
</protein>